<dbReference type="AlphaFoldDB" id="A0A2T8HRS5"/>
<feature type="chain" id="PRO_5015407562" description="C4-dicarboxylate ABC transporter substrate-binding protein" evidence="1">
    <location>
        <begin position="44"/>
        <end position="350"/>
    </location>
</feature>
<keyword evidence="3" id="KW-1185">Reference proteome</keyword>
<comment type="caution">
    <text evidence="2">The sequence shown here is derived from an EMBL/GenBank/DDBJ whole genome shotgun (WGS) entry which is preliminary data.</text>
</comment>
<accession>A0A2T8HRS5</accession>
<dbReference type="PANTHER" id="PTHR42941:SF1">
    <property type="entry name" value="SLL1037 PROTEIN"/>
    <property type="match status" value="1"/>
</dbReference>
<evidence type="ECO:0000256" key="1">
    <source>
        <dbReference type="SAM" id="SignalP"/>
    </source>
</evidence>
<dbReference type="OrthoDB" id="9776669at2"/>
<dbReference type="CDD" id="cd13520">
    <property type="entry name" value="PBP2_TAXI_TRAP"/>
    <property type="match status" value="1"/>
</dbReference>
<keyword evidence="1" id="KW-0732">Signal</keyword>
<sequence length="350" mass="37445">MPDYLHHSSGRTPIMTHSFNRRAVIAATAALAASLSLATPSMAEDPDFLNIGGGPSGGTFNVVATGLGDLMRETFPDSIIGVQPGGSGPNLLRVSAGDADLGITSASNAADAWAGRDPATPEAPIQNVRGLMSFFPSAIQIWVDASSDIYTVEDLVGRQISAGQPGQTSWNAFNNLLAIYDMTIEDLEADGGQVHHLSWAESQNALRDGQLDAVMWVALYPHSTVLATETARPIRVLSLDEDHVQEYLELHGAGFAAVNLPVGLYAGQTEPALSVGTTTFLFANDDMDDETAYRVTSSIWNNLERFQQTHALLQYINEDTAGRGMFVPIHPGAARFYDEQGIAVDDAQLN</sequence>
<dbReference type="Proteomes" id="UP000245911">
    <property type="component" value="Unassembled WGS sequence"/>
</dbReference>
<reference evidence="2 3" key="1">
    <citation type="submission" date="2018-04" db="EMBL/GenBank/DDBJ databases">
        <title>Pararhodobacter oceanense sp. nov., isolated from marine intertidal sediment.</title>
        <authorList>
            <person name="Wang X.-L."/>
            <person name="Du Z.-J."/>
        </authorList>
    </citation>
    <scope>NUCLEOTIDE SEQUENCE [LARGE SCALE GENOMIC DNA]</scope>
    <source>
        <strain evidence="2 3">AM505</strain>
    </source>
</reference>
<dbReference type="InterPro" id="IPR011852">
    <property type="entry name" value="TRAP_TAXI"/>
</dbReference>
<dbReference type="SUPFAM" id="SSF53850">
    <property type="entry name" value="Periplasmic binding protein-like II"/>
    <property type="match status" value="1"/>
</dbReference>
<dbReference type="InterPro" id="IPR006311">
    <property type="entry name" value="TAT_signal"/>
</dbReference>
<dbReference type="PANTHER" id="PTHR42941">
    <property type="entry name" value="SLL1037 PROTEIN"/>
    <property type="match status" value="1"/>
</dbReference>
<gene>
    <name evidence="2" type="ORF">DDE20_13430</name>
</gene>
<organism evidence="2 3">
    <name type="scientific">Pararhodobacter oceanensis</name>
    <dbReference type="NCBI Taxonomy" id="2172121"/>
    <lineage>
        <taxon>Bacteria</taxon>
        <taxon>Pseudomonadati</taxon>
        <taxon>Pseudomonadota</taxon>
        <taxon>Alphaproteobacteria</taxon>
        <taxon>Rhodobacterales</taxon>
        <taxon>Paracoccaceae</taxon>
        <taxon>Pararhodobacter</taxon>
    </lineage>
</organism>
<evidence type="ECO:0000313" key="2">
    <source>
        <dbReference type="EMBL" id="PVH28115.1"/>
    </source>
</evidence>
<dbReference type="Gene3D" id="3.40.190.10">
    <property type="entry name" value="Periplasmic binding protein-like II"/>
    <property type="match status" value="2"/>
</dbReference>
<dbReference type="EMBL" id="QDKM01000006">
    <property type="protein sequence ID" value="PVH28115.1"/>
    <property type="molecule type" value="Genomic_DNA"/>
</dbReference>
<name>A0A2T8HRS5_9RHOB</name>
<proteinExistence type="predicted"/>
<evidence type="ECO:0008006" key="4">
    <source>
        <dbReference type="Google" id="ProtNLM"/>
    </source>
</evidence>
<dbReference type="PROSITE" id="PS51318">
    <property type="entry name" value="TAT"/>
    <property type="match status" value="1"/>
</dbReference>
<dbReference type="NCBIfam" id="TIGR02122">
    <property type="entry name" value="TRAP_TAXI"/>
    <property type="match status" value="1"/>
</dbReference>
<protein>
    <recommendedName>
        <fullName evidence="4">C4-dicarboxylate ABC transporter substrate-binding protein</fullName>
    </recommendedName>
</protein>
<feature type="signal peptide" evidence="1">
    <location>
        <begin position="1"/>
        <end position="43"/>
    </location>
</feature>
<evidence type="ECO:0000313" key="3">
    <source>
        <dbReference type="Proteomes" id="UP000245911"/>
    </source>
</evidence>
<dbReference type="Pfam" id="PF16868">
    <property type="entry name" value="NMT1_3"/>
    <property type="match status" value="1"/>
</dbReference>